<gene>
    <name evidence="1" type="ORF">QTG54_005133</name>
</gene>
<dbReference type="EMBL" id="JATAAI010000007">
    <property type="protein sequence ID" value="KAK1744600.1"/>
    <property type="molecule type" value="Genomic_DNA"/>
</dbReference>
<comment type="caution">
    <text evidence="1">The sequence shown here is derived from an EMBL/GenBank/DDBJ whole genome shotgun (WGS) entry which is preliminary data.</text>
</comment>
<dbReference type="AlphaFoldDB" id="A0AAD9DG44"/>
<proteinExistence type="predicted"/>
<keyword evidence="2" id="KW-1185">Reference proteome</keyword>
<reference evidence="1" key="1">
    <citation type="submission" date="2023-06" db="EMBL/GenBank/DDBJ databases">
        <title>Survivors Of The Sea: Transcriptome response of Skeletonema marinoi to long-term dormancy.</title>
        <authorList>
            <person name="Pinder M.I.M."/>
            <person name="Kourtchenko O."/>
            <person name="Robertson E.K."/>
            <person name="Larsson T."/>
            <person name="Maumus F."/>
            <person name="Osuna-Cruz C.M."/>
            <person name="Vancaester E."/>
            <person name="Stenow R."/>
            <person name="Vandepoele K."/>
            <person name="Ploug H."/>
            <person name="Bruchert V."/>
            <person name="Godhe A."/>
            <person name="Topel M."/>
        </authorList>
    </citation>
    <scope>NUCLEOTIDE SEQUENCE</scope>
    <source>
        <strain evidence="1">R05AC</strain>
    </source>
</reference>
<name>A0AAD9DG44_9STRA</name>
<sequence>MNSDPLYNILNPQLNDVFRLGKELMNRSRNTLGSTHKGGTEDRRFRSFYGISAITAIDVWGRLEGEDLVPAGGGGRFLYLLWTLMFFKLYSVETELCAHAGGAYGAVDPKTFRKWCWPMAHALAELEYSVSPSIPTIDQIYLDKRYIGDQNHDCLLSVDGTDFRIQLVHNNVRAFWSYKFKADGLRYEVALSILNGDICWINGPYPPGLWNDNMIFDNLLVHMLDENERVEADDGYSGSAPRYVKCPRNLASTEEQRVLAQRVMSRHETVNRRFKQFQILKQVFRHDVSLHQVVFTAIAVLTQISIENGDDLFDIDEYHN</sequence>
<organism evidence="1 2">
    <name type="scientific">Skeletonema marinoi</name>
    <dbReference type="NCBI Taxonomy" id="267567"/>
    <lineage>
        <taxon>Eukaryota</taxon>
        <taxon>Sar</taxon>
        <taxon>Stramenopiles</taxon>
        <taxon>Ochrophyta</taxon>
        <taxon>Bacillariophyta</taxon>
        <taxon>Coscinodiscophyceae</taxon>
        <taxon>Thalassiosirophycidae</taxon>
        <taxon>Thalassiosirales</taxon>
        <taxon>Skeletonemataceae</taxon>
        <taxon>Skeletonema</taxon>
        <taxon>Skeletonema marinoi-dohrnii complex</taxon>
    </lineage>
</organism>
<evidence type="ECO:0000313" key="2">
    <source>
        <dbReference type="Proteomes" id="UP001224775"/>
    </source>
</evidence>
<dbReference type="Proteomes" id="UP001224775">
    <property type="component" value="Unassembled WGS sequence"/>
</dbReference>
<evidence type="ECO:0008006" key="3">
    <source>
        <dbReference type="Google" id="ProtNLM"/>
    </source>
</evidence>
<evidence type="ECO:0000313" key="1">
    <source>
        <dbReference type="EMBL" id="KAK1744600.1"/>
    </source>
</evidence>
<accession>A0AAD9DG44</accession>
<protein>
    <recommendedName>
        <fullName evidence="3">DDE Tnp4 domain-containing protein</fullName>
    </recommendedName>
</protein>